<keyword evidence="3" id="KW-1185">Reference proteome</keyword>
<dbReference type="Gene3D" id="1.10.260.40">
    <property type="entry name" value="lambda repressor-like DNA-binding domains"/>
    <property type="match status" value="1"/>
</dbReference>
<proteinExistence type="predicted"/>
<name>A0ABP9H0L6_9ACTN</name>
<dbReference type="PROSITE" id="PS50943">
    <property type="entry name" value="HTH_CROC1"/>
    <property type="match status" value="1"/>
</dbReference>
<sequence>MVAEKDVDPNESLWALLAFHVRRLRKERGWTQEKLAEEAHSTSSTVGAIETLERKPRPDLVAAIDRALNAGGMLIDLAHHARIASAEIPSWFETLTKAERAAARIRTFEPQSIPGLLQCEQYARAQFAALRDDDDLESRVAARMARQEVLTRDRPLKLWAIVDEAVLLRVAATPGVAIPQLTHLLAMAERPNIVIEILPIDCGVHPCMDGGFVLLTMHNRSEAVYVEPMGEGHLIAQDEAIDQCERRYDLLRAETWSPARSIAYIRALLERSST</sequence>
<comment type="caution">
    <text evidence="2">The sequence shown here is derived from an EMBL/GenBank/DDBJ whole genome shotgun (WGS) entry which is preliminary data.</text>
</comment>
<accession>A0ABP9H0L6</accession>
<protein>
    <submittedName>
        <fullName evidence="2">Helix-turn-helix transcriptional regulator</fullName>
    </submittedName>
</protein>
<organism evidence="2 3">
    <name type="scientific">Yinghuangia aomiensis</name>
    <dbReference type="NCBI Taxonomy" id="676205"/>
    <lineage>
        <taxon>Bacteria</taxon>
        <taxon>Bacillati</taxon>
        <taxon>Actinomycetota</taxon>
        <taxon>Actinomycetes</taxon>
        <taxon>Kitasatosporales</taxon>
        <taxon>Streptomycetaceae</taxon>
        <taxon>Yinghuangia</taxon>
    </lineage>
</organism>
<dbReference type="EMBL" id="BAABHS010000006">
    <property type="protein sequence ID" value="GAA4958331.1"/>
    <property type="molecule type" value="Genomic_DNA"/>
</dbReference>
<dbReference type="CDD" id="cd00093">
    <property type="entry name" value="HTH_XRE"/>
    <property type="match status" value="1"/>
</dbReference>
<dbReference type="InterPro" id="IPR043917">
    <property type="entry name" value="DUF5753"/>
</dbReference>
<evidence type="ECO:0000313" key="2">
    <source>
        <dbReference type="EMBL" id="GAA4958331.1"/>
    </source>
</evidence>
<dbReference type="SMART" id="SM00530">
    <property type="entry name" value="HTH_XRE"/>
    <property type="match status" value="1"/>
</dbReference>
<dbReference type="InterPro" id="IPR001387">
    <property type="entry name" value="Cro/C1-type_HTH"/>
</dbReference>
<dbReference type="Proteomes" id="UP001500466">
    <property type="component" value="Unassembled WGS sequence"/>
</dbReference>
<gene>
    <name evidence="2" type="ORF">GCM10023205_21190</name>
</gene>
<dbReference type="Pfam" id="PF19054">
    <property type="entry name" value="DUF5753"/>
    <property type="match status" value="1"/>
</dbReference>
<reference evidence="3" key="1">
    <citation type="journal article" date="2019" name="Int. J. Syst. Evol. Microbiol.">
        <title>The Global Catalogue of Microorganisms (GCM) 10K type strain sequencing project: providing services to taxonomists for standard genome sequencing and annotation.</title>
        <authorList>
            <consortium name="The Broad Institute Genomics Platform"/>
            <consortium name="The Broad Institute Genome Sequencing Center for Infectious Disease"/>
            <person name="Wu L."/>
            <person name="Ma J."/>
        </authorList>
    </citation>
    <scope>NUCLEOTIDE SEQUENCE [LARGE SCALE GENOMIC DNA]</scope>
    <source>
        <strain evidence="3">JCM 17986</strain>
    </source>
</reference>
<dbReference type="SUPFAM" id="SSF47413">
    <property type="entry name" value="lambda repressor-like DNA-binding domains"/>
    <property type="match status" value="1"/>
</dbReference>
<dbReference type="Pfam" id="PF13560">
    <property type="entry name" value="HTH_31"/>
    <property type="match status" value="1"/>
</dbReference>
<dbReference type="RefSeq" id="WP_345675105.1">
    <property type="nucleotide sequence ID" value="NZ_BAABHS010000006.1"/>
</dbReference>
<feature type="domain" description="HTH cro/C1-type" evidence="1">
    <location>
        <begin position="21"/>
        <end position="69"/>
    </location>
</feature>
<dbReference type="InterPro" id="IPR010982">
    <property type="entry name" value="Lambda_DNA-bd_dom_sf"/>
</dbReference>
<evidence type="ECO:0000259" key="1">
    <source>
        <dbReference type="PROSITE" id="PS50943"/>
    </source>
</evidence>
<evidence type="ECO:0000313" key="3">
    <source>
        <dbReference type="Proteomes" id="UP001500466"/>
    </source>
</evidence>